<feature type="domain" description="Heparan-alpha-glucosaminide N-acetyltransferase catalytic" evidence="2">
    <location>
        <begin position="25"/>
        <end position="159"/>
    </location>
</feature>
<proteinExistence type="predicted"/>
<dbReference type="RefSeq" id="WP_112281856.1">
    <property type="nucleotide sequence ID" value="NZ_MASW01000002.1"/>
</dbReference>
<sequence>MNASPILTPGHAPSPEPGHRLPPGRLAGVDAVRALAIIGVFVAHFHATGWLHAGPPADAPGVLRWISEQTSSRAMSLFVLLAGLSVALMTGGSRPYTGRDASVARRRVAVRALVLFAISLVIDEFGASVLSYYAVLLLLLVPLTRLRPRPLFAAAGIAVPLVTGYAWWVVTTHPEWMMIDAPTGLAVLTSPGQWDEYLMQLTLTGGGFQTAYGIPLVLAGLALGRLDLHDHAVRVRLLLSGLGVAVATYACYVVVWHGLGAARHVAAAMAAPPAGSGPPPLPWQTLLGMPTDGLYATSPLGIAFMVGVAMTLLGGMLLLFERRRTGTVLSPLTAAGGMTMTWYAGHFGYLALIGTPSAVSLLHLAAAIAVMLAGSLLWRRWARRGPLEWLVHRVVTTVVRDRAAPAPAR</sequence>
<dbReference type="OrthoDB" id="4966979at2"/>
<protein>
    <submittedName>
        <fullName evidence="3">Uncharacterized protein</fullName>
    </submittedName>
</protein>
<dbReference type="InterPro" id="IPR012429">
    <property type="entry name" value="HGSNAT_cat"/>
</dbReference>
<evidence type="ECO:0000259" key="2">
    <source>
        <dbReference type="Pfam" id="PF07786"/>
    </source>
</evidence>
<dbReference type="PANTHER" id="PTHR30590:SF3">
    <property type="entry name" value="HYPOTHETICAL MEMBRANE SPANNING PROTEIN"/>
    <property type="match status" value="1"/>
</dbReference>
<reference evidence="3 4" key="1">
    <citation type="submission" date="2016-07" db="EMBL/GenBank/DDBJ databases">
        <title>Draft genome sequence of Prauserella muralis DSM 45305, isolated from a mould-covered wall in an indoor environment.</title>
        <authorList>
            <person name="Ruckert C."/>
            <person name="Albersmeier A."/>
            <person name="Jiang C.-L."/>
            <person name="Jiang Y."/>
            <person name="Kalinowski J."/>
            <person name="Schneider O."/>
            <person name="Winkler A."/>
            <person name="Zotchev S.B."/>
        </authorList>
    </citation>
    <scope>NUCLEOTIDE SEQUENCE [LARGE SCALE GENOMIC DNA]</scope>
    <source>
        <strain evidence="3 4">DSM 45305</strain>
    </source>
</reference>
<gene>
    <name evidence="3" type="ORF">BAY60_15860</name>
</gene>
<dbReference type="EMBL" id="MASW01000002">
    <property type="protein sequence ID" value="PXY27841.1"/>
    <property type="molecule type" value="Genomic_DNA"/>
</dbReference>
<name>A0A2V4B0Q3_9PSEU</name>
<dbReference type="Pfam" id="PF04235">
    <property type="entry name" value="DUF418"/>
    <property type="match status" value="1"/>
</dbReference>
<evidence type="ECO:0000313" key="4">
    <source>
        <dbReference type="Proteomes" id="UP000249915"/>
    </source>
</evidence>
<evidence type="ECO:0000313" key="3">
    <source>
        <dbReference type="EMBL" id="PXY27841.1"/>
    </source>
</evidence>
<feature type="domain" description="DUF418" evidence="1">
    <location>
        <begin position="308"/>
        <end position="395"/>
    </location>
</feature>
<dbReference type="Proteomes" id="UP000249915">
    <property type="component" value="Unassembled WGS sequence"/>
</dbReference>
<dbReference type="AlphaFoldDB" id="A0A2V4B0Q3"/>
<evidence type="ECO:0000259" key="1">
    <source>
        <dbReference type="Pfam" id="PF04235"/>
    </source>
</evidence>
<keyword evidence="4" id="KW-1185">Reference proteome</keyword>
<organism evidence="3 4">
    <name type="scientific">Prauserella muralis</name>
    <dbReference type="NCBI Taxonomy" id="588067"/>
    <lineage>
        <taxon>Bacteria</taxon>
        <taxon>Bacillati</taxon>
        <taxon>Actinomycetota</taxon>
        <taxon>Actinomycetes</taxon>
        <taxon>Pseudonocardiales</taxon>
        <taxon>Pseudonocardiaceae</taxon>
        <taxon>Prauserella</taxon>
    </lineage>
</organism>
<dbReference type="InterPro" id="IPR007349">
    <property type="entry name" value="DUF418"/>
</dbReference>
<dbReference type="Pfam" id="PF07786">
    <property type="entry name" value="HGSNAT_cat"/>
    <property type="match status" value="1"/>
</dbReference>
<dbReference type="InterPro" id="IPR052529">
    <property type="entry name" value="Bact_Transport_Assoc"/>
</dbReference>
<accession>A0A2V4B0Q3</accession>
<comment type="caution">
    <text evidence="3">The sequence shown here is derived from an EMBL/GenBank/DDBJ whole genome shotgun (WGS) entry which is preliminary data.</text>
</comment>
<dbReference type="PANTHER" id="PTHR30590">
    <property type="entry name" value="INNER MEMBRANE PROTEIN"/>
    <property type="match status" value="1"/>
</dbReference>